<evidence type="ECO:0000313" key="2">
    <source>
        <dbReference type="EMBL" id="KAF8753278.1"/>
    </source>
</evidence>
<feature type="compositionally biased region" description="Polar residues" evidence="1">
    <location>
        <begin position="742"/>
        <end position="760"/>
    </location>
</feature>
<feature type="compositionally biased region" description="Basic and acidic residues" evidence="1">
    <location>
        <begin position="585"/>
        <end position="595"/>
    </location>
</feature>
<feature type="compositionally biased region" description="Polar residues" evidence="1">
    <location>
        <begin position="417"/>
        <end position="429"/>
    </location>
</feature>
<evidence type="ECO:0000256" key="1">
    <source>
        <dbReference type="SAM" id="MobiDB-lite"/>
    </source>
</evidence>
<dbReference type="GO" id="GO:0000917">
    <property type="term" value="P:division septum assembly"/>
    <property type="evidence" value="ECO:0007669"/>
    <property type="project" value="TreeGrafter"/>
</dbReference>
<feature type="compositionally biased region" description="Low complexity" evidence="1">
    <location>
        <begin position="679"/>
        <end position="689"/>
    </location>
</feature>
<feature type="compositionally biased region" description="Gly residues" evidence="1">
    <location>
        <begin position="869"/>
        <end position="881"/>
    </location>
</feature>
<feature type="compositionally biased region" description="Basic and acidic residues" evidence="1">
    <location>
        <begin position="555"/>
        <end position="566"/>
    </location>
</feature>
<dbReference type="AlphaFoldDB" id="A0A8H7IAL8"/>
<reference evidence="2" key="1">
    <citation type="submission" date="2020-09" db="EMBL/GenBank/DDBJ databases">
        <title>Comparative genome analyses of four rice-infecting Rhizoctonia solani isolates reveal extensive enrichment of homogalacturonan modification genes.</title>
        <authorList>
            <person name="Lee D.-Y."/>
            <person name="Jeon J."/>
            <person name="Kim K.-T."/>
            <person name="Cheong K."/>
            <person name="Song H."/>
            <person name="Choi G."/>
            <person name="Ko J."/>
            <person name="Opiyo S.O."/>
            <person name="Zuo S."/>
            <person name="Madhav S."/>
            <person name="Lee Y.-H."/>
            <person name="Wang G.-L."/>
        </authorList>
    </citation>
    <scope>NUCLEOTIDE SEQUENCE</scope>
    <source>
        <strain evidence="2">AG1-IA B2</strain>
    </source>
</reference>
<feature type="compositionally biased region" description="Polar residues" evidence="1">
    <location>
        <begin position="372"/>
        <end position="381"/>
    </location>
</feature>
<dbReference type="EMBL" id="JACYCF010000013">
    <property type="protein sequence ID" value="KAF8753278.1"/>
    <property type="molecule type" value="Genomic_DNA"/>
</dbReference>
<dbReference type="PANTHER" id="PTHR36419">
    <property type="entry name" value="ARRESTIN FAMILY PROTEIN 1"/>
    <property type="match status" value="1"/>
</dbReference>
<protein>
    <recommendedName>
        <fullName evidence="4">Arrestin C-terminal-like domain-containing protein</fullName>
    </recommendedName>
</protein>
<feature type="compositionally biased region" description="Polar residues" evidence="1">
    <location>
        <begin position="665"/>
        <end position="674"/>
    </location>
</feature>
<feature type="region of interest" description="Disordered" evidence="1">
    <location>
        <begin position="839"/>
        <end position="902"/>
    </location>
</feature>
<feature type="compositionally biased region" description="Low complexity" evidence="1">
    <location>
        <begin position="612"/>
        <end position="638"/>
    </location>
</feature>
<organism evidence="2 3">
    <name type="scientific">Rhizoctonia solani</name>
    <dbReference type="NCBI Taxonomy" id="456999"/>
    <lineage>
        <taxon>Eukaryota</taxon>
        <taxon>Fungi</taxon>
        <taxon>Dikarya</taxon>
        <taxon>Basidiomycota</taxon>
        <taxon>Agaricomycotina</taxon>
        <taxon>Agaricomycetes</taxon>
        <taxon>Cantharellales</taxon>
        <taxon>Ceratobasidiaceae</taxon>
        <taxon>Rhizoctonia</taxon>
    </lineage>
</organism>
<feature type="compositionally biased region" description="Basic and acidic residues" evidence="1">
    <location>
        <begin position="436"/>
        <end position="459"/>
    </location>
</feature>
<feature type="region of interest" description="Disordered" evidence="1">
    <location>
        <begin position="1014"/>
        <end position="1044"/>
    </location>
</feature>
<dbReference type="PANTHER" id="PTHR36419:SF1">
    <property type="entry name" value="RHO1 GEF LOCALIZING PROTEIN 1"/>
    <property type="match status" value="1"/>
</dbReference>
<feature type="region of interest" description="Disordered" evidence="1">
    <location>
        <begin position="329"/>
        <end position="689"/>
    </location>
</feature>
<evidence type="ECO:0000313" key="3">
    <source>
        <dbReference type="Proteomes" id="UP000614334"/>
    </source>
</evidence>
<feature type="region of interest" description="Disordered" evidence="1">
    <location>
        <begin position="704"/>
        <end position="725"/>
    </location>
</feature>
<accession>A0A8H7IAL8</accession>
<dbReference type="GO" id="GO:0000935">
    <property type="term" value="C:division septum"/>
    <property type="evidence" value="ECO:0007669"/>
    <property type="project" value="TreeGrafter"/>
</dbReference>
<gene>
    <name evidence="2" type="ORF">RHS01_06886</name>
</gene>
<feature type="region of interest" description="Disordered" evidence="1">
    <location>
        <begin position="945"/>
        <end position="996"/>
    </location>
</feature>
<feature type="compositionally biased region" description="Basic and acidic residues" evidence="1">
    <location>
        <begin position="640"/>
        <end position="654"/>
    </location>
</feature>
<sequence length="1116" mass="118151">MSSFCKVWEPKDHTTWSDVLIGYPGIPGHGERKGAIVQGTLEVRGTVKAKWVRVELRKIEILPGGGQNNTFAETIGERPITLWSARDDEFQNSHRIALERGSAIKYELIASVQLKGKKSLFKRDPAPISTYSAPIVIEKFELLQAWPIYAQPQTRQSSAYGVTLVATFSRVAFGPGDVVPVEAVLRADVPGDGAILRAYELTVRETLIFRSSPPKFRSTNILISTCTANNRPAAPPPHRLAPTSSRTKKYPFRFKSSLVKAVLSTGSMVSVELPITITNWQHQASVDVVRRIGYCPELGGKSPIPGPQAGLFQATNAMGNNIAIPASPNGQNIAHSNGPLPLPAHIVSPSDSPPIGSPGRENIDELGYIPAGSQTHSQTAPNRRPGGGSSSGPSEPEDYFGQTGPLNNNAAPGARPQTGNRRSNQNRLTIVNGDPDDTKVLSAEEEKRRLKEKYEERDRRKSGRPASAGGSGARPGTANSTHANGGGRQNGTSAWPTAEEEKQRLYDNARMVASKTQQSAGHQVDLGHSAGSSSSPQPSQGQSQSQSQGQWPTAEEEKRQLFENARKAAQRTQSTAFDAGVPYAQDEKGAVKKGGDNFAGGWAFMAPKTEGSVSYPQEQPQQQSSSPPAQQSQSQWPSAADEKRMLFDRARAAAERTQAQATTPPEETSSNSISVPYAPSSVEPRVSSPVSMLPSVGGGFAPSNGGFIPQTSPGLPGLTPAGNKSGAELYAAGLAAMGRQSMYPSSTPAPVQATPSTQPLGVSAPLYAGNGSGSSVPYAASSGSAPSYGTGSGSTPPYSGGSTSTPPYGSGSTLSPSPSSKRFPSAAEEKAALAYMAAKQRVEQARANESAAYDDGSNLSAYGNNSSPGGYGGNSSPGAYGGNSSPGPSPTVPGYDSIYGNQTTLPVAYGQPVAPVYKRPTARFRAQPWASASALSALEEKAMLRRQYEEQDAGMSYLSPTSQPTGPPPPSPPRFSPSPSSGYGLSAHDEKERMRGFINPATFKPLSAAEEKARLRAQYEAEANGTSMGGSSHEPPPPEWRIKHWCNYSTGSEHLVGKRRAAQTPAPVEEESRSTFVAPPPPPPLLPKPPASYIQETLEAHRAQKNWDGSRPFDGL</sequence>
<feature type="compositionally biased region" description="Pro residues" evidence="1">
    <location>
        <begin position="1078"/>
        <end position="1090"/>
    </location>
</feature>
<name>A0A8H7IAL8_9AGAM</name>
<feature type="region of interest" description="Disordered" evidence="1">
    <location>
        <begin position="1056"/>
        <end position="1091"/>
    </location>
</feature>
<evidence type="ECO:0008006" key="4">
    <source>
        <dbReference type="Google" id="ProtNLM"/>
    </source>
</evidence>
<proteinExistence type="predicted"/>
<feature type="compositionally biased region" description="Low complexity" evidence="1">
    <location>
        <begin position="773"/>
        <end position="820"/>
    </location>
</feature>
<feature type="compositionally biased region" description="Low complexity" evidence="1">
    <location>
        <begin position="531"/>
        <end position="550"/>
    </location>
</feature>
<dbReference type="InterPro" id="IPR053060">
    <property type="entry name" value="Cytokinesis_Signaling_Reg"/>
</dbReference>
<feature type="region of interest" description="Disordered" evidence="1">
    <location>
        <begin position="740"/>
        <end position="827"/>
    </location>
</feature>
<dbReference type="Proteomes" id="UP000614334">
    <property type="component" value="Unassembled WGS sequence"/>
</dbReference>
<comment type="caution">
    <text evidence="2">The sequence shown here is derived from an EMBL/GenBank/DDBJ whole genome shotgun (WGS) entry which is preliminary data.</text>
</comment>
<feature type="compositionally biased region" description="Pro residues" evidence="1">
    <location>
        <begin position="965"/>
        <end position="976"/>
    </location>
</feature>